<sequence>MAQMNTDAAVLAKEATNFDRIYEELTTVIAKVESTANSLSGGWHGQAGHAAQGALQRFHEAGSKQIRALTEISNKIHAAGGRYSSADDEHAGSLASAMNF</sequence>
<dbReference type="Pfam" id="PF06013">
    <property type="entry name" value="WXG100"/>
    <property type="match status" value="1"/>
</dbReference>
<dbReference type="OrthoDB" id="4640046at2"/>
<accession>A0A498R2Q7</accession>
<dbReference type="InterPro" id="IPR036689">
    <property type="entry name" value="ESAT-6-like_sf"/>
</dbReference>
<protein>
    <recommendedName>
        <fullName evidence="1">ESAT-6-like protein</fullName>
    </recommendedName>
</protein>
<evidence type="ECO:0000256" key="2">
    <source>
        <dbReference type="SAM" id="MobiDB-lite"/>
    </source>
</evidence>
<comment type="similarity">
    <text evidence="1">Belongs to the WXG100 family.</text>
</comment>
<feature type="region of interest" description="Disordered" evidence="2">
    <location>
        <begin position="81"/>
        <end position="100"/>
    </location>
</feature>
<dbReference type="NCBIfam" id="TIGR03930">
    <property type="entry name" value="WXG100_ESAT6"/>
    <property type="match status" value="1"/>
</dbReference>
<keyword evidence="4" id="KW-1185">Reference proteome</keyword>
<dbReference type="SUPFAM" id="SSF140453">
    <property type="entry name" value="EsxAB dimer-like"/>
    <property type="match status" value="1"/>
</dbReference>
<dbReference type="EMBL" id="UPHU01000001">
    <property type="protein sequence ID" value="VBA54453.1"/>
    <property type="molecule type" value="Genomic_DNA"/>
</dbReference>
<evidence type="ECO:0000256" key="1">
    <source>
        <dbReference type="RuleBase" id="RU362001"/>
    </source>
</evidence>
<evidence type="ECO:0000313" key="3">
    <source>
        <dbReference type="EMBL" id="VBA54453.1"/>
    </source>
</evidence>
<dbReference type="Proteomes" id="UP000268285">
    <property type="component" value="Unassembled WGS sequence"/>
</dbReference>
<evidence type="ECO:0000313" key="4">
    <source>
        <dbReference type="Proteomes" id="UP000268285"/>
    </source>
</evidence>
<dbReference type="Gene3D" id="1.10.287.1060">
    <property type="entry name" value="ESAT-6-like"/>
    <property type="match status" value="1"/>
</dbReference>
<reference evidence="3 4" key="1">
    <citation type="submission" date="2018-09" db="EMBL/GenBank/DDBJ databases">
        <authorList>
            <person name="Tagini F."/>
        </authorList>
    </citation>
    <scope>NUCLEOTIDE SEQUENCE [LARGE SCALE GENOMIC DNA]</scope>
    <source>
        <strain evidence="3 4">MK142</strain>
    </source>
</reference>
<gene>
    <name evidence="3" type="primary">esxB_1</name>
    <name evidence="3" type="ORF">LAUMK142_04666</name>
</gene>
<dbReference type="InterPro" id="IPR010310">
    <property type="entry name" value="T7SS_ESAT-6-like"/>
</dbReference>
<name>A0A498R2Q7_9MYCO</name>
<organism evidence="3 4">
    <name type="scientific">Mycobacterium pseudokansasii</name>
    <dbReference type="NCBI Taxonomy" id="2341080"/>
    <lineage>
        <taxon>Bacteria</taxon>
        <taxon>Bacillati</taxon>
        <taxon>Actinomycetota</taxon>
        <taxon>Actinomycetes</taxon>
        <taxon>Mycobacteriales</taxon>
        <taxon>Mycobacteriaceae</taxon>
        <taxon>Mycobacterium</taxon>
    </lineage>
</organism>
<dbReference type="RefSeq" id="WP_036405202.1">
    <property type="nucleotide sequence ID" value="NZ_UPHN01000149.1"/>
</dbReference>
<proteinExistence type="inferred from homology"/>
<dbReference type="AlphaFoldDB" id="A0A498R2Q7"/>